<sequence length="926" mass="99062">MKQLRLTGVSNVDFGRHRGFSCLGLDHAFVVVYGANESGKSTLAEFLTWSIGGPFRTYANGSERFSIDGVDRPARGRVEAVFDSERLDIDARFKIIKKGTPNDLRSGTIAARSLDSADAFGSLFSGLTPEDYVLIYRIYGVDLSSSGTENDFSSLFSRFASGGSTSTLEPRAQVGWLAGKKKELEDLRKSRNQELKALAGLIRDAERRPEQVAAEQHSIVVLADRVSEIGQQLAAMQVEQALIARVIAGVGALRRQHEARASLSALAEVPPAWAAVLPSVPDIKRLRGEFDDVEEKRRAASAAAGAAITRTGLRVADIEGKQLSAAERSQMQAAAAAVLAAVTAQSAVETHLQQLVLEQRRVESEANSAAGSVGLSREQAEALANQSGLLDGVTNEALQWANAAQAVAHARADAADAEAALQIVRENAPAPSLPPSPAPALKWGLNPFVVAAVVAVVGVLGLVSPWASLGSGLVAAVVFAVVRSNRKPVLPQQAPVTVPPAAAPPEVAALAVRMGVLASARSNEGDRARRVSEVLAVYGVVPPTPEDAPAVIAALKNLAGLVDAARRLSLNLNDTLGAGERAAGELQRCREAFATMLRERGAEGVVSVDSFPEWLVEYENALKASESLQQLVRQQSERAAQLQPLLAPIADEVSGMSRGALLERFTSFVELSARRNKAEQEVREAGIAVTGAGMIDGPVQALLERFPMGDGLPAQQRELSGQVQAMEDERITATEERTRLNVELEATLQTEVLPELLLQRGDLEEAQAESEQDLVVAQLAHELLVAAIYDFEKQNQDPVIQHAQRLVEQVVPSWGTLIMEHPAGGKPTITRDSTSGRLSSDRLSDGARALLHLGIRLAFAERDAERRGLALPLICDDPFAHFDDDRTRGALELLGDTSKRHQVILFTCETATRTLAADLGAHVINL</sequence>
<organism evidence="2">
    <name type="scientific">freshwater metagenome</name>
    <dbReference type="NCBI Taxonomy" id="449393"/>
    <lineage>
        <taxon>unclassified sequences</taxon>
        <taxon>metagenomes</taxon>
        <taxon>ecological metagenomes</taxon>
    </lineage>
</organism>
<evidence type="ECO:0000259" key="1">
    <source>
        <dbReference type="Pfam" id="PF13476"/>
    </source>
</evidence>
<dbReference type="GO" id="GO:0006302">
    <property type="term" value="P:double-strand break repair"/>
    <property type="evidence" value="ECO:0007669"/>
    <property type="project" value="InterPro"/>
</dbReference>
<reference evidence="2" key="1">
    <citation type="submission" date="2020-05" db="EMBL/GenBank/DDBJ databases">
        <authorList>
            <person name="Chiriac C."/>
            <person name="Salcher M."/>
            <person name="Ghai R."/>
            <person name="Kavagutti S V."/>
        </authorList>
    </citation>
    <scope>NUCLEOTIDE SEQUENCE</scope>
</reference>
<name>A0A6J6X245_9ZZZZ</name>
<evidence type="ECO:0000313" key="2">
    <source>
        <dbReference type="EMBL" id="CAB4789653.1"/>
    </source>
</evidence>
<dbReference type="InterPro" id="IPR027417">
    <property type="entry name" value="P-loop_NTPase"/>
</dbReference>
<dbReference type="EMBL" id="CAFAAJ010000005">
    <property type="protein sequence ID" value="CAB4789653.1"/>
    <property type="molecule type" value="Genomic_DNA"/>
</dbReference>
<dbReference type="PANTHER" id="PTHR41259:SF1">
    <property type="entry name" value="DOUBLE-STRAND BREAK REPAIR RAD50 ATPASE, PUTATIVE-RELATED"/>
    <property type="match status" value="1"/>
</dbReference>
<dbReference type="PANTHER" id="PTHR41259">
    <property type="entry name" value="DOUBLE-STRAND BREAK REPAIR RAD50 ATPASE, PUTATIVE-RELATED"/>
    <property type="match status" value="1"/>
</dbReference>
<dbReference type="InterPro" id="IPR038729">
    <property type="entry name" value="Rad50/SbcC_AAA"/>
</dbReference>
<feature type="domain" description="Rad50/SbcC-type AAA" evidence="1">
    <location>
        <begin position="14"/>
        <end position="92"/>
    </location>
</feature>
<accession>A0A6J6X245</accession>
<dbReference type="Pfam" id="PF13476">
    <property type="entry name" value="AAA_23"/>
    <property type="match status" value="1"/>
</dbReference>
<dbReference type="GO" id="GO:0016887">
    <property type="term" value="F:ATP hydrolysis activity"/>
    <property type="evidence" value="ECO:0007669"/>
    <property type="project" value="InterPro"/>
</dbReference>
<gene>
    <name evidence="2" type="ORF">UFOPK3001_00118</name>
</gene>
<dbReference type="SUPFAM" id="SSF52540">
    <property type="entry name" value="P-loop containing nucleoside triphosphate hydrolases"/>
    <property type="match status" value="1"/>
</dbReference>
<proteinExistence type="predicted"/>
<dbReference type="AlphaFoldDB" id="A0A6J6X245"/>
<protein>
    <submittedName>
        <fullName evidence="2">Unannotated protein</fullName>
    </submittedName>
</protein>
<dbReference type="Gene3D" id="3.40.50.300">
    <property type="entry name" value="P-loop containing nucleotide triphosphate hydrolases"/>
    <property type="match status" value="2"/>
</dbReference>